<feature type="chain" id="PRO_5002155961" description="RxLR effector protein" evidence="1">
    <location>
        <begin position="20"/>
        <end position="81"/>
    </location>
</feature>
<evidence type="ECO:0000313" key="2">
    <source>
        <dbReference type="EMBL" id="KIL65699.1"/>
    </source>
</evidence>
<name>A0A0C2TFQ4_AMAMK</name>
<dbReference type="Proteomes" id="UP000054549">
    <property type="component" value="Unassembled WGS sequence"/>
</dbReference>
<gene>
    <name evidence="2" type="ORF">M378DRAFT_161677</name>
</gene>
<evidence type="ECO:0000256" key="1">
    <source>
        <dbReference type="SAM" id="SignalP"/>
    </source>
</evidence>
<protein>
    <recommendedName>
        <fullName evidence="4">RxLR effector protein</fullName>
    </recommendedName>
</protein>
<sequence>MRISIVTFIIVAASALSQAASIPSVEVGDNDTLLPRALAESVDKREAGQVQAFARGFVAMSQRRHARSHPGIITHRTIGRI</sequence>
<keyword evidence="3" id="KW-1185">Reference proteome</keyword>
<organism evidence="2 3">
    <name type="scientific">Amanita muscaria (strain Koide BX008)</name>
    <dbReference type="NCBI Taxonomy" id="946122"/>
    <lineage>
        <taxon>Eukaryota</taxon>
        <taxon>Fungi</taxon>
        <taxon>Dikarya</taxon>
        <taxon>Basidiomycota</taxon>
        <taxon>Agaricomycotina</taxon>
        <taxon>Agaricomycetes</taxon>
        <taxon>Agaricomycetidae</taxon>
        <taxon>Agaricales</taxon>
        <taxon>Pluteineae</taxon>
        <taxon>Amanitaceae</taxon>
        <taxon>Amanita</taxon>
    </lineage>
</organism>
<dbReference type="AlphaFoldDB" id="A0A0C2TFQ4"/>
<evidence type="ECO:0008006" key="4">
    <source>
        <dbReference type="Google" id="ProtNLM"/>
    </source>
</evidence>
<feature type="signal peptide" evidence="1">
    <location>
        <begin position="1"/>
        <end position="19"/>
    </location>
</feature>
<accession>A0A0C2TFQ4</accession>
<dbReference type="InParanoid" id="A0A0C2TFQ4"/>
<reference evidence="2 3" key="1">
    <citation type="submission" date="2014-04" db="EMBL/GenBank/DDBJ databases">
        <title>Evolutionary Origins and Diversification of the Mycorrhizal Mutualists.</title>
        <authorList>
            <consortium name="DOE Joint Genome Institute"/>
            <consortium name="Mycorrhizal Genomics Consortium"/>
            <person name="Kohler A."/>
            <person name="Kuo A."/>
            <person name="Nagy L.G."/>
            <person name="Floudas D."/>
            <person name="Copeland A."/>
            <person name="Barry K.W."/>
            <person name="Cichocki N."/>
            <person name="Veneault-Fourrey C."/>
            <person name="LaButti K."/>
            <person name="Lindquist E.A."/>
            <person name="Lipzen A."/>
            <person name="Lundell T."/>
            <person name="Morin E."/>
            <person name="Murat C."/>
            <person name="Riley R."/>
            <person name="Ohm R."/>
            <person name="Sun H."/>
            <person name="Tunlid A."/>
            <person name="Henrissat B."/>
            <person name="Grigoriev I.V."/>
            <person name="Hibbett D.S."/>
            <person name="Martin F."/>
        </authorList>
    </citation>
    <scope>NUCLEOTIDE SEQUENCE [LARGE SCALE GENOMIC DNA]</scope>
    <source>
        <strain evidence="2 3">Koide BX008</strain>
    </source>
</reference>
<keyword evidence="1" id="KW-0732">Signal</keyword>
<evidence type="ECO:0000313" key="3">
    <source>
        <dbReference type="Proteomes" id="UP000054549"/>
    </source>
</evidence>
<dbReference type="EMBL" id="KN818240">
    <property type="protein sequence ID" value="KIL65699.1"/>
    <property type="molecule type" value="Genomic_DNA"/>
</dbReference>
<proteinExistence type="predicted"/>
<dbReference type="HOGENOM" id="CLU_2573393_0_0_1"/>